<feature type="signal peptide" evidence="1">
    <location>
        <begin position="1"/>
        <end position="19"/>
    </location>
</feature>
<dbReference type="OrthoDB" id="791543at2"/>
<accession>A0A3D9KZI6</accession>
<reference evidence="3 4" key="1">
    <citation type="submission" date="2018-07" db="EMBL/GenBank/DDBJ databases">
        <title>Genomic Encyclopedia of Type Strains, Phase IV (KMG-IV): sequencing the most valuable type-strain genomes for metagenomic binning, comparative biology and taxonomic classification.</title>
        <authorList>
            <person name="Goeker M."/>
        </authorList>
    </citation>
    <scope>NUCLEOTIDE SEQUENCE [LARGE SCALE GENOMIC DNA]</scope>
    <source>
        <strain evidence="3 4">DSM 4134</strain>
    </source>
</reference>
<dbReference type="EMBL" id="QREG01000016">
    <property type="protein sequence ID" value="RED95977.1"/>
    <property type="molecule type" value="Genomic_DNA"/>
</dbReference>
<gene>
    <name evidence="3" type="ORF">C7460_11635</name>
</gene>
<keyword evidence="1" id="KW-0732">Signal</keyword>
<dbReference type="Gene3D" id="2.60.40.10">
    <property type="entry name" value="Immunoglobulins"/>
    <property type="match status" value="1"/>
</dbReference>
<dbReference type="InterPro" id="IPR026444">
    <property type="entry name" value="Secre_tail"/>
</dbReference>
<keyword evidence="4" id="KW-1185">Reference proteome</keyword>
<proteinExistence type="predicted"/>
<dbReference type="RefSeq" id="WP_115869145.1">
    <property type="nucleotide sequence ID" value="NZ_QREG01000016.1"/>
</dbReference>
<feature type="domain" description="Secretion system C-terminal sorting" evidence="2">
    <location>
        <begin position="743"/>
        <end position="808"/>
    </location>
</feature>
<name>A0A3D9KZI6_MARFU</name>
<evidence type="ECO:0000256" key="1">
    <source>
        <dbReference type="SAM" id="SignalP"/>
    </source>
</evidence>
<feature type="chain" id="PRO_5017728361" evidence="1">
    <location>
        <begin position="20"/>
        <end position="816"/>
    </location>
</feature>
<evidence type="ECO:0000313" key="3">
    <source>
        <dbReference type="EMBL" id="RED95977.1"/>
    </source>
</evidence>
<sequence length="816" mass="89979">MKRTLTALIICILSQSLFAQLGWQNDNWQVIANGSSGGSTTFNESGTFTVSDLKPNGEFYRADLAILKDVVLSESEPYLFLKIKLTDGVLSQDKALFQLLDLEVNQSGKAEGASISGASSTQFITSENDQTFHHIVWDLSAVLGDDFYEGNVIPFTNLNWTNGSTTPGSKRGIFGFKLIVAPSSEAIPAYEVYKISTYANVEAGLNDTSTASERPVAEDGEYQQIIFYGQSLSMGWEAPQAITTQPIDGNFMLGSSPLMLYSNQSPTLNPLVASRWQHGGEQPVVSCVNAFATRYRDHTNAQTKFIGMQAGEGGRTIERLSKECTNDGFYQSTFLKILDNTLAALEGSNATVQCPAIVYMQGEYNYKEVDASGQGLTPGTNGTTDKDEYKRLLLILKDNMQHDIMSTYGQTEKPIFFIYQTSGKYVSNEEQEISMAQYEFAQENSDVILLNPHYAMPDYNGGHLSTNGYRWYGEIVGNILYDVLVDQKEYKPVIPESFDISENTVAIQFHVPTPPLNFDTLLTPKVSNYGFLVTNKNQSTNLIEKVEIIGESQVKITCTENLSGSIEISYAGKSVTGTGNLADSYSKNALYTYFDDSSNAKKEDYTPKQANGAPLYGESYPLKNWGAAFYHVETVPNNNPTGSILSPKTGSTFLTGDNIKIEADASDPDGHITKVEFFRDNTKIGEDTSAPYTATWLNAPAGDYEISAIIYDNYEGTDTASVIISVKDPTTPLKAQTADQVKVYPNPFFDSLTIQIADLKGQQEYLTIYDAAGKVQHRQKIDSLKINLNMTYLKSGLYFLEVGQHKAAKRMTLIKP</sequence>
<dbReference type="SUPFAM" id="SSF52266">
    <property type="entry name" value="SGNH hydrolase"/>
    <property type="match status" value="1"/>
</dbReference>
<dbReference type="Proteomes" id="UP000256779">
    <property type="component" value="Unassembled WGS sequence"/>
</dbReference>
<dbReference type="Gene3D" id="3.40.50.1110">
    <property type="entry name" value="SGNH hydrolase"/>
    <property type="match status" value="1"/>
</dbReference>
<dbReference type="NCBIfam" id="TIGR04183">
    <property type="entry name" value="Por_Secre_tail"/>
    <property type="match status" value="1"/>
</dbReference>
<evidence type="ECO:0000313" key="4">
    <source>
        <dbReference type="Proteomes" id="UP000256779"/>
    </source>
</evidence>
<dbReference type="InterPro" id="IPR036514">
    <property type="entry name" value="SGNH_hydro_sf"/>
</dbReference>
<organism evidence="3 4">
    <name type="scientific">Marinoscillum furvescens DSM 4134</name>
    <dbReference type="NCBI Taxonomy" id="1122208"/>
    <lineage>
        <taxon>Bacteria</taxon>
        <taxon>Pseudomonadati</taxon>
        <taxon>Bacteroidota</taxon>
        <taxon>Cytophagia</taxon>
        <taxon>Cytophagales</taxon>
        <taxon>Reichenbachiellaceae</taxon>
        <taxon>Marinoscillum</taxon>
    </lineage>
</organism>
<dbReference type="GO" id="GO:0016788">
    <property type="term" value="F:hydrolase activity, acting on ester bonds"/>
    <property type="evidence" value="ECO:0007669"/>
    <property type="project" value="UniProtKB-ARBA"/>
</dbReference>
<evidence type="ECO:0000259" key="2">
    <source>
        <dbReference type="Pfam" id="PF18962"/>
    </source>
</evidence>
<dbReference type="AlphaFoldDB" id="A0A3D9KZI6"/>
<comment type="caution">
    <text evidence="3">The sequence shown here is derived from an EMBL/GenBank/DDBJ whole genome shotgun (WGS) entry which is preliminary data.</text>
</comment>
<protein>
    <submittedName>
        <fullName evidence="3">Putative secreted protein (Por secretion system target)</fullName>
    </submittedName>
</protein>
<dbReference type="Pfam" id="PF17957">
    <property type="entry name" value="Big_7"/>
    <property type="match status" value="1"/>
</dbReference>
<dbReference type="InterPro" id="IPR013783">
    <property type="entry name" value="Ig-like_fold"/>
</dbReference>
<dbReference type="Pfam" id="PF18962">
    <property type="entry name" value="Por_Secre_tail"/>
    <property type="match status" value="1"/>
</dbReference>